<proteinExistence type="predicted"/>
<evidence type="ECO:0000256" key="1">
    <source>
        <dbReference type="SAM" id="Phobius"/>
    </source>
</evidence>
<gene>
    <name evidence="2" type="ORF">I4Q42_11035</name>
</gene>
<name>A0ABS0SXQ0_9CAUL</name>
<dbReference type="Pfam" id="PF04956">
    <property type="entry name" value="TrbC"/>
    <property type="match status" value="1"/>
</dbReference>
<dbReference type="InterPro" id="IPR007039">
    <property type="entry name" value="TrbC/VirB2"/>
</dbReference>
<sequence>MSHQTSHFQGWIAAGQRLALAGVLMAVLAEPALASGSGSMPWDNMLTTVADSITGPVAKAAGVIAIAVTGLGFAFSEGGSWMRKGIGVLFGLAVAFSASTFFLGFLGFTGGAGF</sequence>
<protein>
    <submittedName>
        <fullName evidence="2">TrbC/VIRB2 family protein</fullName>
    </submittedName>
</protein>
<keyword evidence="1" id="KW-0472">Membrane</keyword>
<keyword evidence="1" id="KW-0812">Transmembrane</keyword>
<dbReference type="Proteomes" id="UP000639859">
    <property type="component" value="Unassembled WGS sequence"/>
</dbReference>
<comment type="caution">
    <text evidence="2">The sequence shown here is derived from an EMBL/GenBank/DDBJ whole genome shotgun (WGS) entry which is preliminary data.</text>
</comment>
<dbReference type="EMBL" id="JADWOX010000006">
    <property type="protein sequence ID" value="MBI1684201.1"/>
    <property type="molecule type" value="Genomic_DNA"/>
</dbReference>
<reference evidence="2 3" key="1">
    <citation type="submission" date="2020-11" db="EMBL/GenBank/DDBJ databases">
        <title>genome sequence of strain KACC 18849.</title>
        <authorList>
            <person name="Gao J."/>
            <person name="Zhang X."/>
        </authorList>
    </citation>
    <scope>NUCLEOTIDE SEQUENCE [LARGE SCALE GENOMIC DNA]</scope>
    <source>
        <strain evidence="2 3">KACC 18849</strain>
    </source>
</reference>
<feature type="transmembrane region" description="Helical" evidence="1">
    <location>
        <begin position="88"/>
        <end position="108"/>
    </location>
</feature>
<evidence type="ECO:0000313" key="2">
    <source>
        <dbReference type="EMBL" id="MBI1684201.1"/>
    </source>
</evidence>
<organism evidence="2 3">
    <name type="scientific">Caulobacter hibisci</name>
    <dbReference type="NCBI Taxonomy" id="2035993"/>
    <lineage>
        <taxon>Bacteria</taxon>
        <taxon>Pseudomonadati</taxon>
        <taxon>Pseudomonadota</taxon>
        <taxon>Alphaproteobacteria</taxon>
        <taxon>Caulobacterales</taxon>
        <taxon>Caulobacteraceae</taxon>
        <taxon>Caulobacter</taxon>
    </lineage>
</organism>
<evidence type="ECO:0000313" key="3">
    <source>
        <dbReference type="Proteomes" id="UP000639859"/>
    </source>
</evidence>
<keyword evidence="1" id="KW-1133">Transmembrane helix</keyword>
<accession>A0ABS0SXQ0</accession>
<feature type="transmembrane region" description="Helical" evidence="1">
    <location>
        <begin position="58"/>
        <end position="76"/>
    </location>
</feature>
<dbReference type="RefSeq" id="WP_198576123.1">
    <property type="nucleotide sequence ID" value="NZ_JADWOX010000006.1"/>
</dbReference>
<keyword evidence="3" id="KW-1185">Reference proteome</keyword>